<dbReference type="EMBL" id="JBHTCF010000038">
    <property type="protein sequence ID" value="MFC7310633.1"/>
    <property type="molecule type" value="Genomic_DNA"/>
</dbReference>
<dbReference type="PANTHER" id="PTHR42973">
    <property type="entry name" value="BINDING OXIDOREDUCTASE, PUTATIVE (AFU_ORTHOLOGUE AFUA_1G17690)-RELATED"/>
    <property type="match status" value="1"/>
</dbReference>
<dbReference type="Gene3D" id="3.40.462.20">
    <property type="match status" value="1"/>
</dbReference>
<sequence length="546" mass="58332">MGDFSRRNFVRDAAVLGGAAVALPAIGPGGSTATAAAGAAETAATGVAADAPVTVRKGESRYPSLVSGANLRFTGSPDRIHVVSTADQVVQVVQEAVDAGQRIAVRSGGHCDENFTTSDGIRVVIDMAGMDAVTYDDGRGAFAVEPGARLGQVYRVLYKGWGVTIPGGVCPTVGAGGHIVGGGYGALSRRFGLTVDHLYGVEVVVVDAAGRAKKVVATREPDDPNRELWWAHTGAGGGNFGVITRYWLKSPGAGPAPGDQLPKPPSEVLVTDISWSWEGMTEAAFSRLLRNFSQWYEQNSDPGSAHTKLFSRLTPQHRSAGGFRLTAQLDASVPDAEKVLDAHLDAVNAGTGLTYSVSDRSKVPWLYAVTDWFGLVEASMPRWKAKSAYQRKAFTDAQLKALYRHLTRDDYANPYALVAMVGFGGQINAVDPAATAVAQRDSVLKLLYVSHWTDPADEPKDISWVRGIYRDVHAETGGVPRPGGVTDGCYINYPDSDLADPALNDSGVPWQQLYFKDNYGRLQQTKAEWDPRNLFTHALAIQGSTL</sequence>
<comment type="caution">
    <text evidence="7">The sequence shown here is derived from an EMBL/GenBank/DDBJ whole genome shotgun (WGS) entry which is preliminary data.</text>
</comment>
<reference evidence="8" key="1">
    <citation type="journal article" date="2019" name="Int. J. Syst. Evol. Microbiol.">
        <title>The Global Catalogue of Microorganisms (GCM) 10K type strain sequencing project: providing services to taxonomists for standard genome sequencing and annotation.</title>
        <authorList>
            <consortium name="The Broad Institute Genomics Platform"/>
            <consortium name="The Broad Institute Genome Sequencing Center for Infectious Disease"/>
            <person name="Wu L."/>
            <person name="Ma J."/>
        </authorList>
    </citation>
    <scope>NUCLEOTIDE SEQUENCE [LARGE SCALE GENOMIC DNA]</scope>
    <source>
        <strain evidence="8">SYNS20</strain>
    </source>
</reference>
<evidence type="ECO:0000259" key="6">
    <source>
        <dbReference type="PROSITE" id="PS51387"/>
    </source>
</evidence>
<name>A0ABW2JXC4_9ACTN</name>
<accession>A0ABW2JXC4</accession>
<dbReference type="InterPro" id="IPR006311">
    <property type="entry name" value="TAT_signal"/>
</dbReference>
<protein>
    <submittedName>
        <fullName evidence="7">FAD-binding oxidoreductase</fullName>
    </submittedName>
</protein>
<keyword evidence="5" id="KW-0560">Oxidoreductase</keyword>
<evidence type="ECO:0000313" key="7">
    <source>
        <dbReference type="EMBL" id="MFC7310633.1"/>
    </source>
</evidence>
<evidence type="ECO:0000256" key="3">
    <source>
        <dbReference type="ARBA" id="ARBA00022630"/>
    </source>
</evidence>
<dbReference type="InterPro" id="IPR036318">
    <property type="entry name" value="FAD-bd_PCMH-like_sf"/>
</dbReference>
<dbReference type="SUPFAM" id="SSF56176">
    <property type="entry name" value="FAD-binding/transporter-associated domain-like"/>
    <property type="match status" value="1"/>
</dbReference>
<dbReference type="InterPro" id="IPR016166">
    <property type="entry name" value="FAD-bd_PCMH"/>
</dbReference>
<keyword evidence="8" id="KW-1185">Reference proteome</keyword>
<evidence type="ECO:0000256" key="1">
    <source>
        <dbReference type="ARBA" id="ARBA00001974"/>
    </source>
</evidence>
<feature type="domain" description="FAD-binding PCMH-type" evidence="6">
    <location>
        <begin position="73"/>
        <end position="253"/>
    </location>
</feature>
<evidence type="ECO:0000256" key="5">
    <source>
        <dbReference type="ARBA" id="ARBA00023002"/>
    </source>
</evidence>
<dbReference type="Pfam" id="PF08031">
    <property type="entry name" value="BBE"/>
    <property type="match status" value="1"/>
</dbReference>
<dbReference type="RefSeq" id="WP_381841527.1">
    <property type="nucleotide sequence ID" value="NZ_JBHTCF010000038.1"/>
</dbReference>
<dbReference type="InterPro" id="IPR012951">
    <property type="entry name" value="BBE"/>
</dbReference>
<dbReference type="PROSITE" id="PS51318">
    <property type="entry name" value="TAT"/>
    <property type="match status" value="1"/>
</dbReference>
<evidence type="ECO:0000256" key="4">
    <source>
        <dbReference type="ARBA" id="ARBA00022827"/>
    </source>
</evidence>
<evidence type="ECO:0000256" key="2">
    <source>
        <dbReference type="ARBA" id="ARBA00005466"/>
    </source>
</evidence>
<dbReference type="PROSITE" id="PS51387">
    <property type="entry name" value="FAD_PCMH"/>
    <property type="match status" value="1"/>
</dbReference>
<dbReference type="InterPro" id="IPR006094">
    <property type="entry name" value="Oxid_FAD_bind_N"/>
</dbReference>
<comment type="cofactor">
    <cofactor evidence="1">
        <name>FAD</name>
        <dbReference type="ChEBI" id="CHEBI:57692"/>
    </cofactor>
</comment>
<proteinExistence type="inferred from homology"/>
<evidence type="ECO:0000313" key="8">
    <source>
        <dbReference type="Proteomes" id="UP001596523"/>
    </source>
</evidence>
<keyword evidence="4" id="KW-0274">FAD</keyword>
<keyword evidence="3" id="KW-0285">Flavoprotein</keyword>
<dbReference type="InterPro" id="IPR016169">
    <property type="entry name" value="FAD-bd_PCMH_sub2"/>
</dbReference>
<organism evidence="7 8">
    <name type="scientific">Streptomyces monticola</name>
    <dbReference type="NCBI Taxonomy" id="2666263"/>
    <lineage>
        <taxon>Bacteria</taxon>
        <taxon>Bacillati</taxon>
        <taxon>Actinomycetota</taxon>
        <taxon>Actinomycetes</taxon>
        <taxon>Kitasatosporales</taxon>
        <taxon>Streptomycetaceae</taxon>
        <taxon>Streptomyces</taxon>
    </lineage>
</organism>
<dbReference type="InterPro" id="IPR050416">
    <property type="entry name" value="FAD-linked_Oxidoreductase"/>
</dbReference>
<dbReference type="PANTHER" id="PTHR42973:SF39">
    <property type="entry name" value="FAD-BINDING PCMH-TYPE DOMAIN-CONTAINING PROTEIN"/>
    <property type="match status" value="1"/>
</dbReference>
<comment type="similarity">
    <text evidence="2">Belongs to the oxygen-dependent FAD-linked oxidoreductase family.</text>
</comment>
<dbReference type="Proteomes" id="UP001596523">
    <property type="component" value="Unassembled WGS sequence"/>
</dbReference>
<dbReference type="Pfam" id="PF01565">
    <property type="entry name" value="FAD_binding_4"/>
    <property type="match status" value="1"/>
</dbReference>
<gene>
    <name evidence="7" type="ORF">ACFQVC_41275</name>
</gene>
<dbReference type="Gene3D" id="3.30.465.10">
    <property type="match status" value="1"/>
</dbReference>